<dbReference type="PANTHER" id="PTHR14742">
    <property type="entry name" value="RIBONUCLEASE P SUBUNIT P21"/>
    <property type="match status" value="1"/>
</dbReference>
<keyword evidence="2" id="KW-0479">Metal-binding</keyword>
<dbReference type="AlphaFoldDB" id="A0A1V6SVH9"/>
<evidence type="ECO:0000256" key="3">
    <source>
        <dbReference type="ARBA" id="ARBA00022833"/>
    </source>
</evidence>
<dbReference type="Proteomes" id="UP000191285">
    <property type="component" value="Unassembled WGS sequence"/>
</dbReference>
<evidence type="ECO:0000256" key="5">
    <source>
        <dbReference type="SAM" id="MobiDB-lite"/>
    </source>
</evidence>
<dbReference type="GO" id="GO:0046872">
    <property type="term" value="F:metal ion binding"/>
    <property type="evidence" value="ECO:0007669"/>
    <property type="project" value="UniProtKB-KW"/>
</dbReference>
<proteinExistence type="inferred from homology"/>
<dbReference type="PANTHER" id="PTHR14742:SF0">
    <property type="entry name" value="RIBONUCLEASE P PROTEIN SUBUNIT P21"/>
    <property type="match status" value="1"/>
</dbReference>
<reference evidence="7" key="1">
    <citation type="journal article" date="2017" name="Nat. Microbiol.">
        <title>Global analysis of biosynthetic gene clusters reveals vast potential of secondary metabolite production in Penicillium species.</title>
        <authorList>
            <person name="Nielsen J.C."/>
            <person name="Grijseels S."/>
            <person name="Prigent S."/>
            <person name="Ji B."/>
            <person name="Dainat J."/>
            <person name="Nielsen K.F."/>
            <person name="Frisvad J.C."/>
            <person name="Workman M."/>
            <person name="Nielsen J."/>
        </authorList>
    </citation>
    <scope>NUCLEOTIDE SEQUENCE [LARGE SCALE GENOMIC DNA]</scope>
    <source>
        <strain evidence="7">IBT 24891</strain>
    </source>
</reference>
<comment type="similarity">
    <text evidence="4">Belongs to the eukaryotic/archaeal RNase P protein component 4 family.</text>
</comment>
<keyword evidence="7" id="KW-1185">Reference proteome</keyword>
<dbReference type="GO" id="GO:0008033">
    <property type="term" value="P:tRNA processing"/>
    <property type="evidence" value="ECO:0007669"/>
    <property type="project" value="UniProtKB-KW"/>
</dbReference>
<feature type="region of interest" description="Disordered" evidence="5">
    <location>
        <begin position="35"/>
        <end position="90"/>
    </location>
</feature>
<dbReference type="STRING" id="303698.A0A1V6SVH9"/>
<keyword evidence="3" id="KW-0862">Zinc</keyword>
<evidence type="ECO:0000256" key="2">
    <source>
        <dbReference type="ARBA" id="ARBA00022723"/>
    </source>
</evidence>
<dbReference type="InterPro" id="IPR007175">
    <property type="entry name" value="Rpr2/Snm1/Rpp21"/>
</dbReference>
<feature type="compositionally biased region" description="Polar residues" evidence="5">
    <location>
        <begin position="76"/>
        <end position="90"/>
    </location>
</feature>
<evidence type="ECO:0000313" key="6">
    <source>
        <dbReference type="EMBL" id="OQE18012.1"/>
    </source>
</evidence>
<feature type="compositionally biased region" description="Basic and acidic residues" evidence="5">
    <location>
        <begin position="42"/>
        <end position="56"/>
    </location>
</feature>
<dbReference type="Gene3D" id="6.20.50.20">
    <property type="match status" value="1"/>
</dbReference>
<evidence type="ECO:0008006" key="8">
    <source>
        <dbReference type="Google" id="ProtNLM"/>
    </source>
</evidence>
<sequence length="203" mass="22767">MAKSKGVKEGKNSKSHLKARMGFLEKAANYLQAAMTTPKAPEATERNTHEVDERAKPSQMSGNADFPSTKEKVKTENGNQTPRTIEPPSSNLSRVYISQMRGVSLKTLTRLPIQTKRSFCKRCETPLSQGTNCIIETQNASRGRKKPWADVMVVRCLVCGTEKRFPETDRKSQKLVERRKLIQMQAQAQEQEQVKADTRNGGS</sequence>
<evidence type="ECO:0000256" key="1">
    <source>
        <dbReference type="ARBA" id="ARBA00022694"/>
    </source>
</evidence>
<accession>A0A1V6SVH9</accession>
<dbReference type="GO" id="GO:0005655">
    <property type="term" value="C:nucleolar ribonuclease P complex"/>
    <property type="evidence" value="ECO:0007669"/>
    <property type="project" value="TreeGrafter"/>
</dbReference>
<evidence type="ECO:0000313" key="7">
    <source>
        <dbReference type="Proteomes" id="UP000191285"/>
    </source>
</evidence>
<protein>
    <recommendedName>
        <fullName evidence="8">Rpr2-domain-containing protein</fullName>
    </recommendedName>
</protein>
<comment type="caution">
    <text evidence="6">The sequence shown here is derived from an EMBL/GenBank/DDBJ whole genome shotgun (WGS) entry which is preliminary data.</text>
</comment>
<evidence type="ECO:0000256" key="4">
    <source>
        <dbReference type="ARBA" id="ARBA00038402"/>
    </source>
</evidence>
<name>A0A1V6SVH9_9EURO</name>
<organism evidence="6 7">
    <name type="scientific">Penicillium steckii</name>
    <dbReference type="NCBI Taxonomy" id="303698"/>
    <lineage>
        <taxon>Eukaryota</taxon>
        <taxon>Fungi</taxon>
        <taxon>Dikarya</taxon>
        <taxon>Ascomycota</taxon>
        <taxon>Pezizomycotina</taxon>
        <taxon>Eurotiomycetes</taxon>
        <taxon>Eurotiomycetidae</taxon>
        <taxon>Eurotiales</taxon>
        <taxon>Aspergillaceae</taxon>
        <taxon>Penicillium</taxon>
    </lineage>
</organism>
<dbReference type="EMBL" id="MLKD01000019">
    <property type="protein sequence ID" value="OQE18012.1"/>
    <property type="molecule type" value="Genomic_DNA"/>
</dbReference>
<keyword evidence="1" id="KW-0819">tRNA processing</keyword>
<dbReference type="Pfam" id="PF04032">
    <property type="entry name" value="Rpr2"/>
    <property type="match status" value="1"/>
</dbReference>
<dbReference type="OrthoDB" id="10265785at2759"/>
<gene>
    <name evidence="6" type="ORF">PENSTE_c019G09896</name>
</gene>